<keyword evidence="2" id="KW-0067">ATP-binding</keyword>
<dbReference type="InterPro" id="IPR013955">
    <property type="entry name" value="Rep_factor-A_C"/>
</dbReference>
<keyword evidence="2" id="KW-0347">Helicase</keyword>
<accession>A0A6L2JVE5</accession>
<evidence type="ECO:0000313" key="2">
    <source>
        <dbReference type="EMBL" id="GEU41088.1"/>
    </source>
</evidence>
<keyword evidence="2" id="KW-0378">Hydrolase</keyword>
<feature type="domain" description="Replication factor A C-terminal" evidence="1">
    <location>
        <begin position="9"/>
        <end position="73"/>
    </location>
</feature>
<proteinExistence type="predicted"/>
<organism evidence="2">
    <name type="scientific">Tanacetum cinerariifolium</name>
    <name type="common">Dalmatian daisy</name>
    <name type="synonym">Chrysanthemum cinerariifolium</name>
    <dbReference type="NCBI Taxonomy" id="118510"/>
    <lineage>
        <taxon>Eukaryota</taxon>
        <taxon>Viridiplantae</taxon>
        <taxon>Streptophyta</taxon>
        <taxon>Embryophyta</taxon>
        <taxon>Tracheophyta</taxon>
        <taxon>Spermatophyta</taxon>
        <taxon>Magnoliopsida</taxon>
        <taxon>eudicotyledons</taxon>
        <taxon>Gunneridae</taxon>
        <taxon>Pentapetalae</taxon>
        <taxon>asterids</taxon>
        <taxon>campanulids</taxon>
        <taxon>Asterales</taxon>
        <taxon>Asteraceae</taxon>
        <taxon>Asteroideae</taxon>
        <taxon>Anthemideae</taxon>
        <taxon>Anthemidinae</taxon>
        <taxon>Tanacetum</taxon>
    </lineage>
</organism>
<dbReference type="SUPFAM" id="SSF50249">
    <property type="entry name" value="Nucleic acid-binding proteins"/>
    <property type="match status" value="1"/>
</dbReference>
<keyword evidence="2" id="KW-0547">Nucleotide-binding</keyword>
<protein>
    <submittedName>
        <fullName evidence="2">Helicase</fullName>
    </submittedName>
</protein>
<dbReference type="InterPro" id="IPR012340">
    <property type="entry name" value="NA-bd_OB-fold"/>
</dbReference>
<feature type="non-terminal residue" evidence="2">
    <location>
        <position position="1"/>
    </location>
</feature>
<reference evidence="2" key="1">
    <citation type="journal article" date="2019" name="Sci. Rep.">
        <title>Draft genome of Tanacetum cinerariifolium, the natural source of mosquito coil.</title>
        <authorList>
            <person name="Yamashiro T."/>
            <person name="Shiraishi A."/>
            <person name="Satake H."/>
            <person name="Nakayama K."/>
        </authorList>
    </citation>
    <scope>NUCLEOTIDE SEQUENCE</scope>
</reference>
<dbReference type="EMBL" id="BKCJ010001390">
    <property type="protein sequence ID" value="GEU41088.1"/>
    <property type="molecule type" value="Genomic_DNA"/>
</dbReference>
<dbReference type="GO" id="GO:0004386">
    <property type="term" value="F:helicase activity"/>
    <property type="evidence" value="ECO:0007669"/>
    <property type="project" value="UniProtKB-KW"/>
</dbReference>
<comment type="caution">
    <text evidence="2">The sequence shown here is derived from an EMBL/GenBank/DDBJ whole genome shotgun (WGS) entry which is preliminary data.</text>
</comment>
<sequence length="858" mass="98357">KGATRKLRKWVREACNRTVDYPVFRYMLEVVVADDTTHSVVMMFNDTATELLKFSAESLMGTEDENSDAEDELNLPMAIRNLIGTDHIIPNASAEEDASFSTTAMTANDVELLVKIVTKPPTVCTPLKPNEGKKQKGHALEDSDVDEVSGLQENTGNSNAKVAVDTQKKRKSHIYKHKRLWCLLRTFNSCQKGSHNNQRITPSSKGLLKKSISIRADTIIGLGGRVQSYTDSGPTHLRKDKKGSKKAAFISASVPVTYYDIGPTTHQCRNCGATIWYEEREEKLKTSTNPTFTLCCKGSKVLLPYFHDTPPPLVNLLSHDQPLTTEFRDNIRVYNNMFSFTSFGAKIDNSINTGRNEVRNITSAFMYKETSENIDKQIAGDLINILDRYSSVAPSFRMARDWCNTHSSADFCLRLHSERKTTRQYNAPTVSKVVAIIINDFEDSHPTRDIVIDRKDTGLQRVSELHPSYMALQYPLLFPYREDVVYVIEFQKRGLPHTHILLWSEENYKCKTPNEIDDIILAEMPSPTADPDRYKMVTDYMLHGPCGKDARNAACTNDGKCSKHFPKPFLAETFLDEDGYPYYHRRDNKVTFKKGKFMYDNKHVVPHNHYLLLKYKAHINVEWCNKSRAIKYLFKYLNKGPDRATIVIEENVRNKTTLGTENVLEVDDIKNYLNCWFLALCEAVWWLFSFYINYSYPLVTQLSFHLPNQNAITLRDSEKLPALLQREGIDVTMFTDSFELNKRDPTARTLTYVDIPKHYVWHGQSKQWQKGKQQKCIGRIVYSSPASGERYYLRMLLNVVKGIKGFDEMMTTNKILYETFKETCFAYGLLNDDKEWSHAIKEAIMNCILATLDRPDCS</sequence>
<dbReference type="PANTHER" id="PTHR10492">
    <property type="match status" value="1"/>
</dbReference>
<gene>
    <name evidence="2" type="ORF">Tci_013066</name>
</gene>
<dbReference type="Gene3D" id="2.40.50.140">
    <property type="entry name" value="Nucleic acid-binding proteins"/>
    <property type="match status" value="1"/>
</dbReference>
<dbReference type="PANTHER" id="PTHR10492:SF90">
    <property type="entry name" value="ATP-DEPENDENT DNA HELICASE"/>
    <property type="match status" value="1"/>
</dbReference>
<name>A0A6L2JVE5_TANCI</name>
<dbReference type="AlphaFoldDB" id="A0A6L2JVE5"/>
<evidence type="ECO:0000259" key="1">
    <source>
        <dbReference type="Pfam" id="PF08646"/>
    </source>
</evidence>
<dbReference type="Pfam" id="PF08646">
    <property type="entry name" value="Rep_fac-A_C"/>
    <property type="match status" value="1"/>
</dbReference>